<keyword evidence="8" id="KW-1185">Reference proteome</keyword>
<dbReference type="InterPro" id="IPR009056">
    <property type="entry name" value="Cyt_c-like_dom"/>
</dbReference>
<dbReference type="PATRIC" id="fig|626887.3.peg.3444"/>
<dbReference type="SUPFAM" id="SSF46626">
    <property type="entry name" value="Cytochrome c"/>
    <property type="match status" value="1"/>
</dbReference>
<dbReference type="GO" id="GO:0046872">
    <property type="term" value="F:metal ion binding"/>
    <property type="evidence" value="ECO:0007669"/>
    <property type="project" value="UniProtKB-KW"/>
</dbReference>
<keyword evidence="2 4" id="KW-0479">Metal-binding</keyword>
<accession>N6WNR5</accession>
<evidence type="ECO:0000259" key="6">
    <source>
        <dbReference type="PROSITE" id="PS51007"/>
    </source>
</evidence>
<gene>
    <name evidence="7" type="ORF">J057_17235</name>
</gene>
<dbReference type="eggNOG" id="COG3488">
    <property type="taxonomic scope" value="Bacteria"/>
</dbReference>
<dbReference type="Gene3D" id="1.10.760.10">
    <property type="entry name" value="Cytochrome c-like domain"/>
    <property type="match status" value="1"/>
</dbReference>
<dbReference type="GO" id="GO:0009055">
    <property type="term" value="F:electron transfer activity"/>
    <property type="evidence" value="ECO:0007669"/>
    <property type="project" value="InterPro"/>
</dbReference>
<dbReference type="OrthoDB" id="9805202at2"/>
<evidence type="ECO:0000313" key="7">
    <source>
        <dbReference type="EMBL" id="ENO13161.2"/>
    </source>
</evidence>
<evidence type="ECO:0000256" key="2">
    <source>
        <dbReference type="ARBA" id="ARBA00022723"/>
    </source>
</evidence>
<dbReference type="GO" id="GO:0020037">
    <property type="term" value="F:heme binding"/>
    <property type="evidence" value="ECO:0007669"/>
    <property type="project" value="InterPro"/>
</dbReference>
<feature type="chain" id="PRO_5016699233" evidence="5">
    <location>
        <begin position="32"/>
        <end position="478"/>
    </location>
</feature>
<keyword evidence="3 4" id="KW-0408">Iron</keyword>
<comment type="caution">
    <text evidence="7">The sequence shown here is derived from an EMBL/GenBank/DDBJ whole genome shotgun (WGS) entry which is preliminary data.</text>
</comment>
<organism evidence="7 8">
    <name type="scientific">Marinobacter nanhaiticus D15-8W</name>
    <dbReference type="NCBI Taxonomy" id="626887"/>
    <lineage>
        <taxon>Bacteria</taxon>
        <taxon>Pseudomonadati</taxon>
        <taxon>Pseudomonadota</taxon>
        <taxon>Gammaproteobacteria</taxon>
        <taxon>Pseudomonadales</taxon>
        <taxon>Marinobacteraceae</taxon>
        <taxon>Marinobacter</taxon>
    </lineage>
</organism>
<feature type="signal peptide" evidence="5">
    <location>
        <begin position="1"/>
        <end position="31"/>
    </location>
</feature>
<protein>
    <submittedName>
        <fullName evidence="7">Thiol oxidoreductase</fullName>
    </submittedName>
</protein>
<dbReference type="AlphaFoldDB" id="N6WNR5"/>
<sequence length="478" mass="51525">MPLKSNSNVFKISWRRLAPALLAALAGTATGAATDPPVQDTPMTGGEGSVEQFDRNAYSLPQANLSMTKRLDFSVGNSFFRNPWVEAPSSTDARDGLGPLFNTNSCQGCHIKDGRGHPPTIDEPSVSLFLRLSVPADPVGDAELLKTHGFKPAPVYGSQLQTAAISGHKPEADLRLTWESVEQVLPDGTRVALERPVYHIDNANYGPLPQDLLVSPRVAPPMIGLGLIAAIPEETILARADAEDNDGDGLSGRANRVWDKAAGKTVLGRFGWKAGEPSVLQQSMGAFSGDMGLTSTLVAATDCTPEQGCDGFPDGGTPEVSDKIARFIDFYARSLAVPMRRNMENPEVQQGGRLFNGIGCAGCHTPRQVTGTVVDRPDLSQQTIWPYTDLLLHDMGPGLADNRREFEADGTEWRTPPLWGLGLAQTVNPRAGFLHDGRARTPEEAILWHGGEAQNAADQYRSLAQDKRDALLQFLESL</sequence>
<keyword evidence="1 4" id="KW-0349">Heme</keyword>
<dbReference type="InterPro" id="IPR010538">
    <property type="entry name" value="DHOR"/>
</dbReference>
<dbReference type="GO" id="GO:0004130">
    <property type="term" value="F:cytochrome-c peroxidase activity"/>
    <property type="evidence" value="ECO:0007669"/>
    <property type="project" value="TreeGrafter"/>
</dbReference>
<name>N6WNR5_9GAMM</name>
<dbReference type="InterPro" id="IPR051395">
    <property type="entry name" value="Cytochrome_c_Peroxidase/MauG"/>
</dbReference>
<dbReference type="PROSITE" id="PS51007">
    <property type="entry name" value="CYTC"/>
    <property type="match status" value="1"/>
</dbReference>
<dbReference type="Proteomes" id="UP000013165">
    <property type="component" value="Unassembled WGS sequence"/>
</dbReference>
<dbReference type="STRING" id="626887.J057_17235"/>
<reference evidence="7 8" key="1">
    <citation type="journal article" date="2013" name="Genome Announc.">
        <title>Genome Sequence of the Polycyclic Aromatic Hydrocarbon-Degrading Bacterium Strain Marinobacter nanhaiticus D15-8WT.</title>
        <authorList>
            <person name="Cui Z."/>
            <person name="Gao W."/>
            <person name="Li Q."/>
            <person name="Xu G."/>
            <person name="Zheng L."/>
        </authorList>
    </citation>
    <scope>NUCLEOTIDE SEQUENCE [LARGE SCALE GENOMIC DNA]</scope>
    <source>
        <strain evidence="7 8">D15-8W</strain>
    </source>
</reference>
<evidence type="ECO:0000313" key="8">
    <source>
        <dbReference type="Proteomes" id="UP000013165"/>
    </source>
</evidence>
<dbReference type="PANTHER" id="PTHR30600:SF4">
    <property type="entry name" value="CYTOCHROME C DOMAIN-CONTAINING PROTEIN"/>
    <property type="match status" value="1"/>
</dbReference>
<feature type="domain" description="Cytochrome c" evidence="6">
    <location>
        <begin position="346"/>
        <end position="478"/>
    </location>
</feature>
<dbReference type="InterPro" id="IPR036909">
    <property type="entry name" value="Cyt_c-like_dom_sf"/>
</dbReference>
<dbReference type="HOGENOM" id="CLU_033900_1_0_6"/>
<evidence type="ECO:0000256" key="1">
    <source>
        <dbReference type="ARBA" id="ARBA00022617"/>
    </source>
</evidence>
<dbReference type="Pfam" id="PF06537">
    <property type="entry name" value="DHOR"/>
    <property type="match status" value="1"/>
</dbReference>
<keyword evidence="5" id="KW-0732">Signal</keyword>
<dbReference type="PIRSF" id="PIRSF028099">
    <property type="entry name" value="DUF1111"/>
    <property type="match status" value="1"/>
</dbReference>
<evidence type="ECO:0000256" key="4">
    <source>
        <dbReference type="PROSITE-ProRule" id="PRU00433"/>
    </source>
</evidence>
<evidence type="ECO:0000256" key="3">
    <source>
        <dbReference type="ARBA" id="ARBA00023004"/>
    </source>
</evidence>
<evidence type="ECO:0000256" key="5">
    <source>
        <dbReference type="SAM" id="SignalP"/>
    </source>
</evidence>
<proteinExistence type="predicted"/>
<dbReference type="EMBL" id="APLQ01000014">
    <property type="protein sequence ID" value="ENO13161.2"/>
    <property type="molecule type" value="Genomic_DNA"/>
</dbReference>
<dbReference type="PANTHER" id="PTHR30600">
    <property type="entry name" value="CYTOCHROME C PEROXIDASE-RELATED"/>
    <property type="match status" value="1"/>
</dbReference>